<evidence type="ECO:0000256" key="2">
    <source>
        <dbReference type="ARBA" id="ARBA00008929"/>
    </source>
</evidence>
<dbReference type="PANTHER" id="PTHR34856:SF2">
    <property type="entry name" value="PROTEIN NRFD"/>
    <property type="match status" value="1"/>
</dbReference>
<dbReference type="AlphaFoldDB" id="A0AAN2C8C6"/>
<evidence type="ECO:0000256" key="3">
    <source>
        <dbReference type="ARBA" id="ARBA00022475"/>
    </source>
</evidence>
<evidence type="ECO:0000313" key="9">
    <source>
        <dbReference type="Proteomes" id="UP001317532"/>
    </source>
</evidence>
<sequence length="349" mass="36572">METTAGSGQPHGVAFGASGNFSPDAVAASLARGDGGFGRAQETYYDHPILRKAHWRWEIVGYFFVGGASAGSAALASFASQSDDPGDRRLVRNARYTALIGSALSGALLVKDLGRPERFLNMLRIVKLKSPMSVGVYALSSFSTVAGIEAVRQARADGVVPVDPFGWIPPALIAPVKAISTALMASYTGVLISATAIPVWYRGRRHIPAIFVLSGVAAGAALQNVLLALTGPPTATSRKLEIVETVAALAEAALLLHYERAAGEAGNALFAGPRGSKLKTWTLGVGTALPLLLSLPSLVRPGAHNKPHRVRTLLTAACALAGGYVLREAMVYAGRDSADDPRAYLRHPE</sequence>
<organism evidence="8 9">
    <name type="scientific">Vulcanimicrobium alpinum</name>
    <dbReference type="NCBI Taxonomy" id="3016050"/>
    <lineage>
        <taxon>Bacteria</taxon>
        <taxon>Bacillati</taxon>
        <taxon>Vulcanimicrobiota</taxon>
        <taxon>Vulcanimicrobiia</taxon>
        <taxon>Vulcanimicrobiales</taxon>
        <taxon>Vulcanimicrobiaceae</taxon>
        <taxon>Vulcanimicrobium</taxon>
    </lineage>
</organism>
<evidence type="ECO:0000256" key="5">
    <source>
        <dbReference type="ARBA" id="ARBA00022989"/>
    </source>
</evidence>
<keyword evidence="5 7" id="KW-1133">Transmembrane helix</keyword>
<dbReference type="Pfam" id="PF03916">
    <property type="entry name" value="NrfD"/>
    <property type="match status" value="1"/>
</dbReference>
<accession>A0AAN2C8C6</accession>
<dbReference type="InterPro" id="IPR005614">
    <property type="entry name" value="NrfD-like"/>
</dbReference>
<keyword evidence="9" id="KW-1185">Reference proteome</keyword>
<dbReference type="KEGG" id="vab:WPS_01340"/>
<protein>
    <submittedName>
        <fullName evidence="8">Polysulfide reductase</fullName>
    </submittedName>
</protein>
<evidence type="ECO:0000256" key="1">
    <source>
        <dbReference type="ARBA" id="ARBA00004651"/>
    </source>
</evidence>
<feature type="transmembrane region" description="Helical" evidence="7">
    <location>
        <begin position="280"/>
        <end position="299"/>
    </location>
</feature>
<comment type="similarity">
    <text evidence="2">Belongs to the NrfD family.</text>
</comment>
<dbReference type="RefSeq" id="WP_317995948.1">
    <property type="nucleotide sequence ID" value="NZ_AP025523.1"/>
</dbReference>
<keyword evidence="6 7" id="KW-0472">Membrane</keyword>
<dbReference type="Proteomes" id="UP001317532">
    <property type="component" value="Chromosome"/>
</dbReference>
<dbReference type="Gene3D" id="1.20.1630.10">
    <property type="entry name" value="Formate dehydrogenase/DMSO reductase domain"/>
    <property type="match status" value="1"/>
</dbReference>
<evidence type="ECO:0000313" key="8">
    <source>
        <dbReference type="EMBL" id="BDE04858.1"/>
    </source>
</evidence>
<dbReference type="EMBL" id="AP025523">
    <property type="protein sequence ID" value="BDE04858.1"/>
    <property type="molecule type" value="Genomic_DNA"/>
</dbReference>
<feature type="transmembrane region" description="Helical" evidence="7">
    <location>
        <begin position="172"/>
        <end position="197"/>
    </location>
</feature>
<proteinExistence type="inferred from homology"/>
<evidence type="ECO:0000256" key="6">
    <source>
        <dbReference type="ARBA" id="ARBA00023136"/>
    </source>
</evidence>
<dbReference type="GO" id="GO:0005886">
    <property type="term" value="C:plasma membrane"/>
    <property type="evidence" value="ECO:0007669"/>
    <property type="project" value="UniProtKB-SubCell"/>
</dbReference>
<gene>
    <name evidence="8" type="ORF">WPS_01340</name>
</gene>
<reference evidence="8 9" key="1">
    <citation type="journal article" date="2022" name="ISME Commun">
        <title>Vulcanimicrobium alpinus gen. nov. sp. nov., the first cultivated representative of the candidate phylum 'Eremiobacterota', is a metabolically versatile aerobic anoxygenic phototroph.</title>
        <authorList>
            <person name="Yabe S."/>
            <person name="Muto K."/>
            <person name="Abe K."/>
            <person name="Yokota A."/>
            <person name="Staudigel H."/>
            <person name="Tebo B.M."/>
        </authorList>
    </citation>
    <scope>NUCLEOTIDE SEQUENCE [LARGE SCALE GENOMIC DNA]</scope>
    <source>
        <strain evidence="8 9">WC8-2</strain>
    </source>
</reference>
<feature type="transmembrane region" description="Helical" evidence="7">
    <location>
        <begin position="209"/>
        <end position="229"/>
    </location>
</feature>
<comment type="subcellular location">
    <subcellularLocation>
        <location evidence="1">Cell membrane</location>
        <topology evidence="1">Multi-pass membrane protein</topology>
    </subcellularLocation>
</comment>
<keyword evidence="3" id="KW-1003">Cell membrane</keyword>
<evidence type="ECO:0000256" key="7">
    <source>
        <dbReference type="SAM" id="Phobius"/>
    </source>
</evidence>
<dbReference type="PANTHER" id="PTHR34856">
    <property type="entry name" value="PROTEIN NRFD"/>
    <property type="match status" value="1"/>
</dbReference>
<evidence type="ECO:0000256" key="4">
    <source>
        <dbReference type="ARBA" id="ARBA00022692"/>
    </source>
</evidence>
<keyword evidence="4 7" id="KW-0812">Transmembrane</keyword>
<dbReference type="InterPro" id="IPR052049">
    <property type="entry name" value="Electron_transfer_protein"/>
</dbReference>
<feature type="transmembrane region" description="Helical" evidence="7">
    <location>
        <begin position="59"/>
        <end position="79"/>
    </location>
</feature>
<name>A0AAN2C8C6_UNVUL</name>